<feature type="transmembrane region" description="Helical" evidence="7">
    <location>
        <begin position="13"/>
        <end position="33"/>
    </location>
</feature>
<evidence type="ECO:0000256" key="5">
    <source>
        <dbReference type="ARBA" id="ARBA00023284"/>
    </source>
</evidence>
<keyword evidence="5" id="KW-0676">Redox-active center</keyword>
<keyword evidence="10" id="KW-1185">Reference proteome</keyword>
<feature type="domain" description="Thioredoxin" evidence="8">
    <location>
        <begin position="45"/>
        <end position="244"/>
    </location>
</feature>
<evidence type="ECO:0000256" key="1">
    <source>
        <dbReference type="ARBA" id="ARBA00005791"/>
    </source>
</evidence>
<dbReference type="PANTHER" id="PTHR13887:SF14">
    <property type="entry name" value="DISULFIDE BOND FORMATION PROTEIN D"/>
    <property type="match status" value="1"/>
</dbReference>
<reference evidence="9" key="1">
    <citation type="submission" date="2016-10" db="EMBL/GenBank/DDBJ databases">
        <authorList>
            <person name="Varghese N."/>
            <person name="Submissions S."/>
        </authorList>
    </citation>
    <scope>NUCLEOTIDE SEQUENCE [LARGE SCALE GENOMIC DNA]</scope>
    <source>
        <strain evidence="9">DSM 22082</strain>
    </source>
</reference>
<dbReference type="SUPFAM" id="SSF52833">
    <property type="entry name" value="Thioredoxin-like"/>
    <property type="match status" value="1"/>
</dbReference>
<dbReference type="EMBL" id="LT629739">
    <property type="protein sequence ID" value="SDS75291.1"/>
    <property type="molecule type" value="Genomic_DNA"/>
</dbReference>
<dbReference type="InterPro" id="IPR013766">
    <property type="entry name" value="Thioredoxin_domain"/>
</dbReference>
<keyword evidence="7" id="KW-0812">Transmembrane</keyword>
<name>A0A1H1USQ9_BRESA</name>
<keyword evidence="9" id="KW-0413">Isomerase</keyword>
<evidence type="ECO:0000256" key="4">
    <source>
        <dbReference type="ARBA" id="ARBA00023157"/>
    </source>
</evidence>
<evidence type="ECO:0000256" key="2">
    <source>
        <dbReference type="ARBA" id="ARBA00022729"/>
    </source>
</evidence>
<evidence type="ECO:0000256" key="7">
    <source>
        <dbReference type="SAM" id="Phobius"/>
    </source>
</evidence>
<keyword evidence="4" id="KW-1015">Disulfide bond</keyword>
<keyword evidence="7" id="KW-0472">Membrane</keyword>
<dbReference type="Proteomes" id="UP000199700">
    <property type="component" value="Chromosome"/>
</dbReference>
<dbReference type="GO" id="GO:0016853">
    <property type="term" value="F:isomerase activity"/>
    <property type="evidence" value="ECO:0007669"/>
    <property type="project" value="UniProtKB-KW"/>
</dbReference>
<dbReference type="InterPro" id="IPR012336">
    <property type="entry name" value="Thioredoxin-like_fold"/>
</dbReference>
<dbReference type="OrthoDB" id="117402at2"/>
<protein>
    <submittedName>
        <fullName evidence="9">Protein-disulfide isomerase</fullName>
    </submittedName>
</protein>
<dbReference type="Gene3D" id="3.40.30.10">
    <property type="entry name" value="Glutaredoxin"/>
    <property type="match status" value="1"/>
</dbReference>
<dbReference type="AlphaFoldDB" id="A0A1H1USQ9"/>
<gene>
    <name evidence="9" type="ORF">SAMN04489751_2772</name>
</gene>
<dbReference type="InterPro" id="IPR036249">
    <property type="entry name" value="Thioredoxin-like_sf"/>
</dbReference>
<proteinExistence type="inferred from homology"/>
<dbReference type="PANTHER" id="PTHR13887">
    <property type="entry name" value="GLUTATHIONE S-TRANSFERASE KAPPA"/>
    <property type="match status" value="1"/>
</dbReference>
<sequence length="247" mass="27084">MPRHEALRPQYRWWIPLTVIAIALALVLMILLMDREQGDDSDLSTSGKQKEPDVVVTEVEDPEQKDLSDFDTDDDDPLADGPVDAPVTLVVFSDYQCPYCAAWSQDTLPTMLDYVDSGDLRIEWREVNVFGSASEQAAEAAYAAALQDKHWEFHEKLFAGGKPRSPEELSPEALTSVAADSGLDMDQFEEDMNSSETAEAVDKNAAMGTELGAFSTPTFILDSQPYVGAQPTSVFVDAIEAKLEGAN</sequence>
<evidence type="ECO:0000313" key="9">
    <source>
        <dbReference type="EMBL" id="SDS75291.1"/>
    </source>
</evidence>
<keyword evidence="2" id="KW-0732">Signal</keyword>
<keyword evidence="7" id="KW-1133">Transmembrane helix</keyword>
<dbReference type="PROSITE" id="PS51352">
    <property type="entry name" value="THIOREDOXIN_2"/>
    <property type="match status" value="1"/>
</dbReference>
<comment type="similarity">
    <text evidence="1">Belongs to the thioredoxin family. DsbA subfamily.</text>
</comment>
<evidence type="ECO:0000259" key="8">
    <source>
        <dbReference type="PROSITE" id="PS51352"/>
    </source>
</evidence>
<feature type="compositionally biased region" description="Acidic residues" evidence="6">
    <location>
        <begin position="69"/>
        <end position="78"/>
    </location>
</feature>
<keyword evidence="3" id="KW-0560">Oxidoreductase</keyword>
<organism evidence="9 10">
    <name type="scientific">Brevibacterium sandarakinum</name>
    <dbReference type="NCBI Taxonomy" id="629680"/>
    <lineage>
        <taxon>Bacteria</taxon>
        <taxon>Bacillati</taxon>
        <taxon>Actinomycetota</taxon>
        <taxon>Actinomycetes</taxon>
        <taxon>Micrococcales</taxon>
        <taxon>Brevibacteriaceae</taxon>
        <taxon>Brevibacterium</taxon>
    </lineage>
</organism>
<evidence type="ECO:0000256" key="3">
    <source>
        <dbReference type="ARBA" id="ARBA00023002"/>
    </source>
</evidence>
<dbReference type="Pfam" id="PF13462">
    <property type="entry name" value="Thioredoxin_4"/>
    <property type="match status" value="1"/>
</dbReference>
<dbReference type="RefSeq" id="WP_092106404.1">
    <property type="nucleotide sequence ID" value="NZ_LT629739.1"/>
</dbReference>
<dbReference type="GO" id="GO:0016491">
    <property type="term" value="F:oxidoreductase activity"/>
    <property type="evidence" value="ECO:0007669"/>
    <property type="project" value="UniProtKB-KW"/>
</dbReference>
<accession>A0A1H1USQ9</accession>
<evidence type="ECO:0000313" key="10">
    <source>
        <dbReference type="Proteomes" id="UP000199700"/>
    </source>
</evidence>
<evidence type="ECO:0000256" key="6">
    <source>
        <dbReference type="SAM" id="MobiDB-lite"/>
    </source>
</evidence>
<dbReference type="STRING" id="629680.SAMN04489751_2772"/>
<feature type="region of interest" description="Disordered" evidence="6">
    <location>
        <begin position="39"/>
        <end position="79"/>
    </location>
</feature>